<comment type="subcellular location">
    <subcellularLocation>
        <location evidence="1">Cell membrane</location>
        <topology evidence="1">Single-pass membrane protein</topology>
    </subcellularLocation>
</comment>
<feature type="domain" description="Ig-like" evidence="23">
    <location>
        <begin position="535"/>
        <end position="615"/>
    </location>
</feature>
<dbReference type="Pfam" id="PF07679">
    <property type="entry name" value="I-set"/>
    <property type="match status" value="2"/>
</dbReference>
<feature type="binding site" evidence="19">
    <location>
        <position position="1006"/>
    </location>
    <ligand>
        <name>Mg(2+)</name>
        <dbReference type="ChEBI" id="CHEBI:18420"/>
    </ligand>
</feature>
<dbReference type="GO" id="GO:0045138">
    <property type="term" value="P:nematode male tail tip morphogenesis"/>
    <property type="evidence" value="ECO:0007669"/>
    <property type="project" value="UniProtKB-ARBA"/>
</dbReference>
<keyword evidence="12" id="KW-1015">Disulfide bond</keyword>
<evidence type="ECO:0000256" key="7">
    <source>
        <dbReference type="ARBA" id="ARBA00022777"/>
    </source>
</evidence>
<keyword evidence="13" id="KW-0675">Receptor</keyword>
<feature type="binding site" evidence="18 20">
    <location>
        <position position="852"/>
    </location>
    <ligand>
        <name>ATP</name>
        <dbReference type="ChEBI" id="CHEBI:30616"/>
    </ligand>
</feature>
<dbReference type="InterPro" id="IPR008266">
    <property type="entry name" value="Tyr_kinase_AS"/>
</dbReference>
<keyword evidence="4" id="KW-0808">Transferase</keyword>
<dbReference type="GO" id="GO:0007169">
    <property type="term" value="P:cell surface receptor protein tyrosine kinase signaling pathway"/>
    <property type="evidence" value="ECO:0007669"/>
    <property type="project" value="TreeGrafter"/>
</dbReference>
<name>A0A915PIB6_9BILA</name>
<keyword evidence="5 21" id="KW-0812">Transmembrane</keyword>
<dbReference type="InterPro" id="IPR013098">
    <property type="entry name" value="Ig_I-set"/>
</dbReference>
<evidence type="ECO:0000256" key="17">
    <source>
        <dbReference type="PIRSR" id="PIRSR000615-1"/>
    </source>
</evidence>
<dbReference type="InterPro" id="IPR003599">
    <property type="entry name" value="Ig_sub"/>
</dbReference>
<dbReference type="GO" id="GO:0005886">
    <property type="term" value="C:plasma membrane"/>
    <property type="evidence" value="ECO:0007669"/>
    <property type="project" value="UniProtKB-SubCell"/>
</dbReference>
<dbReference type="InterPro" id="IPR013783">
    <property type="entry name" value="Ig-like_fold"/>
</dbReference>
<evidence type="ECO:0000256" key="12">
    <source>
        <dbReference type="ARBA" id="ARBA00023157"/>
    </source>
</evidence>
<keyword evidence="19" id="KW-0460">Magnesium</keyword>
<dbReference type="PROSITE" id="PS00109">
    <property type="entry name" value="PROTEIN_KINASE_TYR"/>
    <property type="match status" value="1"/>
</dbReference>
<keyword evidence="14" id="KW-0325">Glycoprotein</keyword>
<keyword evidence="24" id="KW-1185">Reference proteome</keyword>
<evidence type="ECO:0000256" key="14">
    <source>
        <dbReference type="ARBA" id="ARBA00023180"/>
    </source>
</evidence>
<dbReference type="InterPro" id="IPR020635">
    <property type="entry name" value="Tyr_kinase_cat_dom"/>
</dbReference>
<keyword evidence="9 21" id="KW-1133">Transmembrane helix</keyword>
<dbReference type="InterPro" id="IPR003598">
    <property type="entry name" value="Ig_sub2"/>
</dbReference>
<dbReference type="Gene3D" id="3.30.200.20">
    <property type="entry name" value="Phosphorylase Kinase, domain 1"/>
    <property type="match status" value="1"/>
</dbReference>
<dbReference type="SMART" id="SM00409">
    <property type="entry name" value="IG"/>
    <property type="match status" value="4"/>
</dbReference>
<evidence type="ECO:0000256" key="1">
    <source>
        <dbReference type="ARBA" id="ARBA00004162"/>
    </source>
</evidence>
<dbReference type="InterPro" id="IPR013151">
    <property type="entry name" value="Immunoglobulin_dom"/>
</dbReference>
<dbReference type="InterPro" id="IPR007110">
    <property type="entry name" value="Ig-like_dom"/>
</dbReference>
<keyword evidence="19" id="KW-0479">Metal-binding</keyword>
<dbReference type="SUPFAM" id="SSF56112">
    <property type="entry name" value="Protein kinase-like (PK-like)"/>
    <property type="match status" value="1"/>
</dbReference>
<evidence type="ECO:0000313" key="24">
    <source>
        <dbReference type="Proteomes" id="UP000887581"/>
    </source>
</evidence>
<reference evidence="25" key="1">
    <citation type="submission" date="2022-11" db="UniProtKB">
        <authorList>
            <consortium name="WormBaseParasite"/>
        </authorList>
    </citation>
    <scope>IDENTIFICATION</scope>
</reference>
<keyword evidence="3" id="KW-1003">Cell membrane</keyword>
<evidence type="ECO:0000259" key="22">
    <source>
        <dbReference type="PROSITE" id="PS50011"/>
    </source>
</evidence>
<comment type="catalytic activity">
    <reaction evidence="16">
        <text>L-tyrosyl-[protein] + ATP = O-phospho-L-tyrosyl-[protein] + ADP + H(+)</text>
        <dbReference type="Rhea" id="RHEA:10596"/>
        <dbReference type="Rhea" id="RHEA-COMP:10136"/>
        <dbReference type="Rhea" id="RHEA-COMP:20101"/>
        <dbReference type="ChEBI" id="CHEBI:15378"/>
        <dbReference type="ChEBI" id="CHEBI:30616"/>
        <dbReference type="ChEBI" id="CHEBI:46858"/>
        <dbReference type="ChEBI" id="CHEBI:61978"/>
        <dbReference type="ChEBI" id="CHEBI:456216"/>
        <dbReference type="EC" id="2.7.10.1"/>
    </reaction>
</comment>
<dbReference type="InterPro" id="IPR036179">
    <property type="entry name" value="Ig-like_dom_sf"/>
</dbReference>
<dbReference type="Proteomes" id="UP000887581">
    <property type="component" value="Unplaced"/>
</dbReference>
<dbReference type="GO" id="GO:0005524">
    <property type="term" value="F:ATP binding"/>
    <property type="evidence" value="ECO:0007669"/>
    <property type="project" value="UniProtKB-UniRule"/>
</dbReference>
<feature type="transmembrane region" description="Helical" evidence="21">
    <location>
        <begin position="732"/>
        <end position="754"/>
    </location>
</feature>
<dbReference type="Pfam" id="PF07714">
    <property type="entry name" value="PK_Tyr_Ser-Thr"/>
    <property type="match status" value="1"/>
</dbReference>
<dbReference type="InterPro" id="IPR017441">
    <property type="entry name" value="Protein_kinase_ATP_BS"/>
</dbReference>
<evidence type="ECO:0000256" key="18">
    <source>
        <dbReference type="PIRSR" id="PIRSR000615-2"/>
    </source>
</evidence>
<evidence type="ECO:0000256" key="21">
    <source>
        <dbReference type="SAM" id="Phobius"/>
    </source>
</evidence>
<keyword evidence="15" id="KW-0393">Immunoglobulin domain</keyword>
<feature type="domain" description="Ig-like" evidence="23">
    <location>
        <begin position="630"/>
        <end position="711"/>
    </location>
</feature>
<evidence type="ECO:0000256" key="9">
    <source>
        <dbReference type="ARBA" id="ARBA00022989"/>
    </source>
</evidence>
<feature type="domain" description="Ig-like" evidence="23">
    <location>
        <begin position="78"/>
        <end position="179"/>
    </location>
</feature>
<feature type="binding site" evidence="18">
    <location>
        <begin position="820"/>
        <end position="827"/>
    </location>
    <ligand>
        <name>ATP</name>
        <dbReference type="ChEBI" id="CHEBI:30616"/>
    </ligand>
</feature>
<feature type="domain" description="Ig-like" evidence="23">
    <location>
        <begin position="285"/>
        <end position="373"/>
    </location>
</feature>
<dbReference type="SMART" id="SM00408">
    <property type="entry name" value="IGc2"/>
    <property type="match status" value="3"/>
</dbReference>
<dbReference type="Gene3D" id="2.60.40.10">
    <property type="entry name" value="Immunoglobulins"/>
    <property type="match status" value="4"/>
</dbReference>
<evidence type="ECO:0000259" key="23">
    <source>
        <dbReference type="PROSITE" id="PS50835"/>
    </source>
</evidence>
<dbReference type="InterPro" id="IPR000719">
    <property type="entry name" value="Prot_kinase_dom"/>
</dbReference>
<dbReference type="PANTHER" id="PTHR24416">
    <property type="entry name" value="TYROSINE-PROTEIN KINASE RECEPTOR"/>
    <property type="match status" value="1"/>
</dbReference>
<dbReference type="AlphaFoldDB" id="A0A915PIB6"/>
<evidence type="ECO:0000256" key="4">
    <source>
        <dbReference type="ARBA" id="ARBA00022679"/>
    </source>
</evidence>
<dbReference type="SMART" id="SM00219">
    <property type="entry name" value="TyrKc"/>
    <property type="match status" value="1"/>
</dbReference>
<evidence type="ECO:0000256" key="16">
    <source>
        <dbReference type="ARBA" id="ARBA00051243"/>
    </source>
</evidence>
<organism evidence="24 25">
    <name type="scientific">Setaria digitata</name>
    <dbReference type="NCBI Taxonomy" id="48799"/>
    <lineage>
        <taxon>Eukaryota</taxon>
        <taxon>Metazoa</taxon>
        <taxon>Ecdysozoa</taxon>
        <taxon>Nematoda</taxon>
        <taxon>Chromadorea</taxon>
        <taxon>Rhabditida</taxon>
        <taxon>Spirurina</taxon>
        <taxon>Spiruromorpha</taxon>
        <taxon>Filarioidea</taxon>
        <taxon>Setariidae</taxon>
        <taxon>Setaria</taxon>
    </lineage>
</organism>
<evidence type="ECO:0000313" key="25">
    <source>
        <dbReference type="WBParaSite" id="sdigi.contig19.g1685.t1"/>
    </source>
</evidence>
<dbReference type="WBParaSite" id="sdigi.contig19.g1685.t1">
    <property type="protein sequence ID" value="sdigi.contig19.g1685.t1"/>
    <property type="gene ID" value="sdigi.contig19.g1685"/>
</dbReference>
<keyword evidence="6 18" id="KW-0547">Nucleotide-binding</keyword>
<dbReference type="InterPro" id="IPR001245">
    <property type="entry name" value="Ser-Thr/Tyr_kinase_cat_dom"/>
</dbReference>
<dbReference type="PIRSF" id="PIRSF000615">
    <property type="entry name" value="TyrPK_CSF1-R"/>
    <property type="match status" value="1"/>
</dbReference>
<dbReference type="InterPro" id="IPR011009">
    <property type="entry name" value="Kinase-like_dom_sf"/>
</dbReference>
<accession>A0A915PIB6</accession>
<dbReference type="PROSITE" id="PS50011">
    <property type="entry name" value="PROTEIN_KINASE_DOM"/>
    <property type="match status" value="1"/>
</dbReference>
<dbReference type="GO" id="GO:0046872">
    <property type="term" value="F:metal ion binding"/>
    <property type="evidence" value="ECO:0007669"/>
    <property type="project" value="UniProtKB-KW"/>
</dbReference>
<dbReference type="FunFam" id="1.10.510.10:FF:000554">
    <property type="entry name" value="Predicted protein"/>
    <property type="match status" value="1"/>
</dbReference>
<dbReference type="CDD" id="cd00192">
    <property type="entry name" value="PTKc"/>
    <property type="match status" value="1"/>
</dbReference>
<feature type="binding site" evidence="19">
    <location>
        <position position="1019"/>
    </location>
    <ligand>
        <name>Mg(2+)</name>
        <dbReference type="ChEBI" id="CHEBI:18420"/>
    </ligand>
</feature>
<dbReference type="PROSITE" id="PS50835">
    <property type="entry name" value="IG_LIKE"/>
    <property type="match status" value="4"/>
</dbReference>
<dbReference type="Gene3D" id="1.10.510.10">
    <property type="entry name" value="Transferase(Phosphotransferase) domain 1"/>
    <property type="match status" value="1"/>
</dbReference>
<evidence type="ECO:0000256" key="3">
    <source>
        <dbReference type="ARBA" id="ARBA00022475"/>
    </source>
</evidence>
<feature type="domain" description="Protein kinase" evidence="22">
    <location>
        <begin position="813"/>
        <end position="1138"/>
    </location>
</feature>
<protein>
    <recommendedName>
        <fullName evidence="2">receptor protein-tyrosine kinase</fullName>
        <ecNumber evidence="2">2.7.10.1</ecNumber>
    </recommendedName>
</protein>
<evidence type="ECO:0000256" key="6">
    <source>
        <dbReference type="ARBA" id="ARBA00022741"/>
    </source>
</evidence>
<dbReference type="GO" id="GO:0004714">
    <property type="term" value="F:transmembrane receptor protein tyrosine kinase activity"/>
    <property type="evidence" value="ECO:0007669"/>
    <property type="project" value="UniProtKB-EC"/>
</dbReference>
<evidence type="ECO:0000256" key="5">
    <source>
        <dbReference type="ARBA" id="ARBA00022692"/>
    </source>
</evidence>
<evidence type="ECO:0000256" key="13">
    <source>
        <dbReference type="ARBA" id="ARBA00023170"/>
    </source>
</evidence>
<evidence type="ECO:0000256" key="15">
    <source>
        <dbReference type="ARBA" id="ARBA00023319"/>
    </source>
</evidence>
<sequence length="1199" mass="137250">MVWSITACGDSDKRQRQRVEEVGDSCVRRENEHQHIAYVYSLPTRHFCSLYMHLFHLFTIHLFVALCFITTVASLYPPDIIGNISFHEYKGQLYVEKKVGETLELNCSAMEGVEWVLPDNTLNFGFDSEERESRVKIENGLDIGFRSLRLESLKRSDTGEYVCASEHSGFNSSIYVYVSNRKNGKPGETGTFLNSGPLIIPKTLRGLNVILPCRTDEFIESDVELFINNIKQTKGIHFDPRIGFVVDRELLSERIEISARCEYLGHTSEMIIVPITNDEEMEDLPIIEVSNQWPYVGQELRMSCTFHTRDGFRYALTWKCPHCENETDHIVSNRYVKIRGGIQKLLFIEDLRDTDTGDYECTLTNKDDEHDIRHNIHRLEVSPTKGQLKVMDFSESIDFEEGQVVRLFHMARAFPSDEYISEWRKYSKTISKGEFVEKMEEGVRSKLNGDLHEDELSFTNASVRDSGTRGGKWMQPDDVVELTGFTYESAIKWITHAGEHLRIRCEDNDTNKIDEVDLIISEVETINASFIATKPAPLLDEDSSIYEKDSLKLICILPLNDYFDVNWVRDGVQLPVPERFATAYSQQFITILDDVTSDQSGDYHCIARSKSGRFSRNYTLHIKINEVFAPYIVEANEEYEHMVKYGERTGLACPIEGKPEPIYRWLKNGIEYNGSLTRKIDFPRVIIEDKAIYTCIAKNRAGSQQASIRLEASSMNAFLTDEPAYIHSSKHWWTLGFAILSALALLLPALVFLLKQHRKGKRQEEQLRALYNQLMSVSSGGYLAGPTDLKQPLHERVEQLPYDRRYEISKDKLVFKQSLGGGQFGQVYLGELNKPRVSDSLAVSDILQVAIKAPRDGRNLQHQKALADELKIMLAIGIHPNVLCLIGAVTKQISSGQLYVIMEYCENGSLKDYLSKNSAGFLNEVEVRREPLSNDGYLTPTRNAQHEAQIYMAELKPEWATKVDEVRQKDKMITTSDLISFGYQVASGMEYLSNKMCIHRDIAARNILVTKSRAIRIADFGLARKDSTVYHIRSSQNVPLPLKWMALESILYHNFTKQSDVWSYGVLLWEIFSLGKIPYLQVDNDDLVSYLQEGNRMEQPKLAPDDIYNLMRQCWLSDPINRPTFSECKVLMKTHLSRASPPLSIRLDKMLEEDQTVMEGYSEWHDSEEAEQDLRAQATRNGFIAVPTQEPSTNSNIYM</sequence>
<feature type="transmembrane region" description="Helical" evidence="21">
    <location>
        <begin position="54"/>
        <end position="76"/>
    </location>
</feature>
<feature type="binding site" evidence="18">
    <location>
        <position position="1005"/>
    </location>
    <ligand>
        <name>ATP</name>
        <dbReference type="ChEBI" id="CHEBI:30616"/>
    </ligand>
</feature>
<dbReference type="InterPro" id="IPR050122">
    <property type="entry name" value="RTK"/>
</dbReference>
<dbReference type="SUPFAM" id="SSF48726">
    <property type="entry name" value="Immunoglobulin"/>
    <property type="match status" value="4"/>
</dbReference>
<dbReference type="PANTHER" id="PTHR24416:SF602">
    <property type="entry name" value="PROTEIN VER-1-RELATED"/>
    <property type="match status" value="1"/>
</dbReference>
<keyword evidence="10 21" id="KW-0472">Membrane</keyword>
<dbReference type="Pfam" id="PF00047">
    <property type="entry name" value="ig"/>
    <property type="match status" value="1"/>
</dbReference>
<dbReference type="EC" id="2.7.10.1" evidence="2"/>
<evidence type="ECO:0000256" key="19">
    <source>
        <dbReference type="PIRSR" id="PIRSR000615-3"/>
    </source>
</evidence>
<proteinExistence type="predicted"/>
<feature type="binding site" evidence="19">
    <location>
        <position position="782"/>
    </location>
    <ligand>
        <name>Mg(2+)</name>
        <dbReference type="ChEBI" id="CHEBI:18420"/>
    </ligand>
</feature>
<dbReference type="PROSITE" id="PS00107">
    <property type="entry name" value="PROTEIN_KINASE_ATP"/>
    <property type="match status" value="1"/>
</dbReference>
<feature type="active site" description="Proton acceptor" evidence="17">
    <location>
        <position position="1001"/>
    </location>
</feature>
<dbReference type="GO" id="GO:0043235">
    <property type="term" value="C:receptor complex"/>
    <property type="evidence" value="ECO:0007669"/>
    <property type="project" value="TreeGrafter"/>
</dbReference>
<keyword evidence="7" id="KW-0418">Kinase</keyword>
<evidence type="ECO:0000256" key="11">
    <source>
        <dbReference type="ARBA" id="ARBA00023137"/>
    </source>
</evidence>
<evidence type="ECO:0000256" key="8">
    <source>
        <dbReference type="ARBA" id="ARBA00022840"/>
    </source>
</evidence>
<dbReference type="FunFam" id="3.30.200.20:FF:000586">
    <property type="entry name" value="Receptor protein-tyrosine kinase"/>
    <property type="match status" value="1"/>
</dbReference>
<evidence type="ECO:0000256" key="2">
    <source>
        <dbReference type="ARBA" id="ARBA00011902"/>
    </source>
</evidence>
<keyword evidence="8 18" id="KW-0067">ATP-binding</keyword>
<evidence type="ECO:0000256" key="10">
    <source>
        <dbReference type="ARBA" id="ARBA00023136"/>
    </source>
</evidence>
<keyword evidence="11" id="KW-0829">Tyrosine-protein kinase</keyword>
<evidence type="ECO:0000256" key="20">
    <source>
        <dbReference type="PROSITE-ProRule" id="PRU10141"/>
    </source>
</evidence>